<evidence type="ECO:0000256" key="12">
    <source>
        <dbReference type="ARBA" id="ARBA00022860"/>
    </source>
</evidence>
<reference evidence="22" key="1">
    <citation type="submission" date="2023-06" db="EMBL/GenBank/DDBJ databases">
        <authorList>
            <person name="Delattre M."/>
        </authorList>
    </citation>
    <scope>NUCLEOTIDE SEQUENCE</scope>
    <source>
        <strain evidence="22">AF72</strain>
    </source>
</reference>
<feature type="transmembrane region" description="Helical" evidence="20">
    <location>
        <begin position="607"/>
        <end position="631"/>
    </location>
</feature>
<evidence type="ECO:0000313" key="22">
    <source>
        <dbReference type="EMBL" id="CAJ0568892.1"/>
    </source>
</evidence>
<feature type="transmembrane region" description="Helical" evidence="20">
    <location>
        <begin position="637"/>
        <end position="661"/>
    </location>
</feature>
<dbReference type="Gene3D" id="2.60.40.2030">
    <property type="match status" value="2"/>
</dbReference>
<protein>
    <recommendedName>
        <fullName evidence="21">Calx-beta domain-containing protein</fullName>
    </recommendedName>
</protein>
<evidence type="ECO:0000256" key="6">
    <source>
        <dbReference type="ARBA" id="ARBA00022568"/>
    </source>
</evidence>
<evidence type="ECO:0000256" key="2">
    <source>
        <dbReference type="ARBA" id="ARBA00007489"/>
    </source>
</evidence>
<keyword evidence="6" id="KW-0109">Calcium transport</keyword>
<evidence type="ECO:0000256" key="5">
    <source>
        <dbReference type="ARBA" id="ARBA00022475"/>
    </source>
</evidence>
<feature type="transmembrane region" description="Helical" evidence="20">
    <location>
        <begin position="576"/>
        <end position="595"/>
    </location>
</feature>
<keyword evidence="3" id="KW-0813">Transport</keyword>
<keyword evidence="4" id="KW-0050">Antiport</keyword>
<comment type="catalytic activity">
    <reaction evidence="19">
        <text>Ca(2+)(in) + 3 Na(+)(out) = Ca(2+)(out) + 3 Na(+)(in)</text>
        <dbReference type="Rhea" id="RHEA:69955"/>
        <dbReference type="ChEBI" id="CHEBI:29101"/>
        <dbReference type="ChEBI" id="CHEBI:29108"/>
    </reaction>
</comment>
<dbReference type="Gene3D" id="1.20.1420.30">
    <property type="entry name" value="NCX, central ion-binding region"/>
    <property type="match status" value="1"/>
</dbReference>
<organism evidence="22 23">
    <name type="scientific">Mesorhabditis spiculigera</name>
    <dbReference type="NCBI Taxonomy" id="96644"/>
    <lineage>
        <taxon>Eukaryota</taxon>
        <taxon>Metazoa</taxon>
        <taxon>Ecdysozoa</taxon>
        <taxon>Nematoda</taxon>
        <taxon>Chromadorea</taxon>
        <taxon>Rhabditida</taxon>
        <taxon>Rhabditina</taxon>
        <taxon>Rhabditomorpha</taxon>
        <taxon>Rhabditoidea</taxon>
        <taxon>Rhabditidae</taxon>
        <taxon>Mesorhabditinae</taxon>
        <taxon>Mesorhabditis</taxon>
    </lineage>
</organism>
<keyword evidence="23" id="KW-1185">Reference proteome</keyword>
<evidence type="ECO:0000256" key="7">
    <source>
        <dbReference type="ARBA" id="ARBA00022692"/>
    </source>
</evidence>
<name>A0AA36CIC5_9BILA</name>
<feature type="domain" description="Calx-beta" evidence="21">
    <location>
        <begin position="184"/>
        <end position="279"/>
    </location>
</feature>
<keyword evidence="9" id="KW-0732">Signal</keyword>
<evidence type="ECO:0000256" key="15">
    <source>
        <dbReference type="ARBA" id="ARBA00023065"/>
    </source>
</evidence>
<sequence>MALGSSAPEILLSIIEIVLAWISPDVVELWEAILTLLFFGILVIASYCVDIEIWNKNKKANLETELQDIEDRTSKKPSKNLDVEIRNVARRLSYVDGESVLDALPAPEEGDVRKMARDVARVYPGLEADDQAKILAYRLNQNKVRDRLYYRIRAIRQLTSSWKKTDEEKEVQELEEKEAVSPDHTSQKLKPRIEFTARVYAVYPQDKKVKLSVIRRGNSDAALTLNYSTVDGIGKKDLHYLPKIENLRFAPQEMQKDIVIDLVDGADWRPNTVFYVHLKIVDQDEGGKTKLGECNIAHVKCPEDTTSFSGTPNVEFVKGNYVCKENCGWVRVFITKRGKTKAPHDVGVRFETEDITANANEDYVPYKNALLYFKGQEYEKYIDVEVVDDKDDEKDETFSVELLGTEDRETTIGNKKRTIVTIISDDNVLKNITNTRKLVGYYLKRMTPGQATWREQIINAASVNSGDVANATVLDCVLHGLAFPWKFAFAFVPPPMMMGGWLCFVVALIAIGLVTAVVGDIASIFGCMVGMPDAITAITLVALGTSLPDTFASKIAAENDDSADNAVGNVTGSNSVNVFLGLGLPWLVAAFYWCDKGQPFVVKAGDLGFSVAVFTVFSIIFLIVLFAFAFVPPPMMMGGWLCFVVALIAIGLVTAVVGDIASIFGCMVGMPDAITAITLVALGTSLPDTFASKIAAENDDSADNAVGNVTGSNSVNVFLGLGLPWLVAAFYWCDKGQPFVVKAGDLGFSVAVFTVFSIIFLIVLVARRMLAVFGKGELGGPPVL</sequence>
<dbReference type="InterPro" id="IPR003644">
    <property type="entry name" value="Calx_beta"/>
</dbReference>
<dbReference type="AlphaFoldDB" id="A0AA36CIC5"/>
<keyword evidence="5" id="KW-1003">Cell membrane</keyword>
<evidence type="ECO:0000256" key="14">
    <source>
        <dbReference type="ARBA" id="ARBA00023053"/>
    </source>
</evidence>
<feature type="transmembrane region" description="Helical" evidence="20">
    <location>
        <begin position="746"/>
        <end position="766"/>
    </location>
</feature>
<dbReference type="GO" id="GO:0098703">
    <property type="term" value="P:calcium ion import across plasma membrane"/>
    <property type="evidence" value="ECO:0007669"/>
    <property type="project" value="TreeGrafter"/>
</dbReference>
<comment type="similarity">
    <text evidence="2">Belongs to the Ca(2+):cation antiporter (CaCA) (TC 2.A.19) family. SLC8 subfamily.</text>
</comment>
<comment type="caution">
    <text evidence="22">The sequence shown here is derived from an EMBL/GenBank/DDBJ whole genome shotgun (WGS) entry which is preliminary data.</text>
</comment>
<dbReference type="Pfam" id="PF01699">
    <property type="entry name" value="Na_Ca_ex"/>
    <property type="match status" value="2"/>
</dbReference>
<dbReference type="GO" id="GO:0046872">
    <property type="term" value="F:metal ion binding"/>
    <property type="evidence" value="ECO:0007669"/>
    <property type="project" value="UniProtKB-KW"/>
</dbReference>
<dbReference type="SUPFAM" id="SSF141072">
    <property type="entry name" value="CalX-like"/>
    <property type="match status" value="2"/>
</dbReference>
<comment type="subcellular location">
    <subcellularLocation>
        <location evidence="1">Cell membrane</location>
        <topology evidence="1">Multi-pass membrane protein</topology>
    </subcellularLocation>
</comment>
<keyword evidence="15" id="KW-0406">Ion transport</keyword>
<dbReference type="InterPro" id="IPR004836">
    <property type="entry name" value="Na_Ca_Ex"/>
</dbReference>
<evidence type="ECO:0000256" key="8">
    <source>
        <dbReference type="ARBA" id="ARBA00022723"/>
    </source>
</evidence>
<dbReference type="GO" id="GO:0042383">
    <property type="term" value="C:sarcolemma"/>
    <property type="evidence" value="ECO:0007669"/>
    <property type="project" value="TreeGrafter"/>
</dbReference>
<dbReference type="InterPro" id="IPR038081">
    <property type="entry name" value="CalX-like_sf"/>
</dbReference>
<evidence type="ECO:0000256" key="9">
    <source>
        <dbReference type="ARBA" id="ARBA00022729"/>
    </source>
</evidence>
<dbReference type="PANTHER" id="PTHR11878">
    <property type="entry name" value="SODIUM/CALCIUM EXCHANGER"/>
    <property type="match status" value="1"/>
</dbReference>
<evidence type="ECO:0000256" key="4">
    <source>
        <dbReference type="ARBA" id="ARBA00022449"/>
    </source>
</evidence>
<dbReference type="PRINTS" id="PR01259">
    <property type="entry name" value="NACAEXCHNGR"/>
</dbReference>
<evidence type="ECO:0000256" key="11">
    <source>
        <dbReference type="ARBA" id="ARBA00022837"/>
    </source>
</evidence>
<dbReference type="InterPro" id="IPR044880">
    <property type="entry name" value="NCX_ion-bd_dom_sf"/>
</dbReference>
<keyword evidence="12" id="KW-0112">Calmodulin-binding</keyword>
<dbReference type="GO" id="GO:0005432">
    <property type="term" value="F:calcium:sodium antiporter activity"/>
    <property type="evidence" value="ECO:0007669"/>
    <property type="project" value="InterPro"/>
</dbReference>
<keyword evidence="7 20" id="KW-0812">Transmembrane</keyword>
<keyword evidence="13 20" id="KW-1133">Transmembrane helix</keyword>
<dbReference type="GO" id="GO:0098794">
    <property type="term" value="C:postsynapse"/>
    <property type="evidence" value="ECO:0007669"/>
    <property type="project" value="TreeGrafter"/>
</dbReference>
<proteinExistence type="inferred from homology"/>
<dbReference type="EMBL" id="CATQJA010001851">
    <property type="protein sequence ID" value="CAJ0568892.1"/>
    <property type="molecule type" value="Genomic_DNA"/>
</dbReference>
<dbReference type="GO" id="GO:0030424">
    <property type="term" value="C:axon"/>
    <property type="evidence" value="ECO:0007669"/>
    <property type="project" value="TreeGrafter"/>
</dbReference>
<dbReference type="GO" id="GO:0007154">
    <property type="term" value="P:cell communication"/>
    <property type="evidence" value="ECO:0007669"/>
    <property type="project" value="InterPro"/>
</dbReference>
<evidence type="ECO:0000256" key="20">
    <source>
        <dbReference type="SAM" id="Phobius"/>
    </source>
</evidence>
<evidence type="ECO:0000256" key="10">
    <source>
        <dbReference type="ARBA" id="ARBA00022737"/>
    </source>
</evidence>
<evidence type="ECO:0000259" key="21">
    <source>
        <dbReference type="SMART" id="SM00237"/>
    </source>
</evidence>
<evidence type="ECO:0000256" key="1">
    <source>
        <dbReference type="ARBA" id="ARBA00004651"/>
    </source>
</evidence>
<feature type="transmembrane region" description="Helical" evidence="20">
    <location>
        <begin position="501"/>
        <end position="525"/>
    </location>
</feature>
<keyword evidence="10" id="KW-0677">Repeat</keyword>
<keyword evidence="8" id="KW-0479">Metal-binding</keyword>
<dbReference type="InterPro" id="IPR051171">
    <property type="entry name" value="CaCA"/>
</dbReference>
<evidence type="ECO:0000256" key="17">
    <source>
        <dbReference type="ARBA" id="ARBA00023180"/>
    </source>
</evidence>
<evidence type="ECO:0000313" key="23">
    <source>
        <dbReference type="Proteomes" id="UP001177023"/>
    </source>
</evidence>
<dbReference type="Pfam" id="PF03160">
    <property type="entry name" value="Calx-beta"/>
    <property type="match status" value="2"/>
</dbReference>
<feature type="non-terminal residue" evidence="22">
    <location>
        <position position="1"/>
    </location>
</feature>
<dbReference type="PANTHER" id="PTHR11878:SF76">
    <property type="entry name" value="CALX-BETA DOMAIN-CONTAINING PROTEIN"/>
    <property type="match status" value="1"/>
</dbReference>
<evidence type="ECO:0000256" key="3">
    <source>
        <dbReference type="ARBA" id="ARBA00022448"/>
    </source>
</evidence>
<gene>
    <name evidence="22" type="ORF">MSPICULIGERA_LOCUS7398</name>
</gene>
<keyword evidence="16 20" id="KW-0472">Membrane</keyword>
<evidence type="ECO:0000256" key="19">
    <source>
        <dbReference type="ARBA" id="ARBA00033667"/>
    </source>
</evidence>
<evidence type="ECO:0000256" key="13">
    <source>
        <dbReference type="ARBA" id="ARBA00022989"/>
    </source>
</evidence>
<accession>A0AA36CIC5</accession>
<dbReference type="Proteomes" id="UP001177023">
    <property type="component" value="Unassembled WGS sequence"/>
</dbReference>
<dbReference type="SMART" id="SM00237">
    <property type="entry name" value="Calx_beta"/>
    <property type="match status" value="2"/>
</dbReference>
<keyword evidence="17" id="KW-0325">Glycoprotein</keyword>
<feature type="domain" description="Calx-beta" evidence="21">
    <location>
        <begin position="296"/>
        <end position="403"/>
    </location>
</feature>
<dbReference type="InterPro" id="IPR004837">
    <property type="entry name" value="NaCa_Exmemb"/>
</dbReference>
<dbReference type="GO" id="GO:0005516">
    <property type="term" value="F:calmodulin binding"/>
    <property type="evidence" value="ECO:0007669"/>
    <property type="project" value="UniProtKB-KW"/>
</dbReference>
<feature type="transmembrane region" description="Helical" evidence="20">
    <location>
        <begin position="715"/>
        <end position="734"/>
    </location>
</feature>
<evidence type="ECO:0000256" key="16">
    <source>
        <dbReference type="ARBA" id="ARBA00023136"/>
    </source>
</evidence>
<keyword evidence="14" id="KW-0915">Sodium</keyword>
<keyword evidence="11" id="KW-0106">Calcium</keyword>
<evidence type="ECO:0000256" key="18">
    <source>
        <dbReference type="ARBA" id="ARBA00023201"/>
    </source>
</evidence>
<keyword evidence="18" id="KW-0739">Sodium transport</keyword>